<dbReference type="AlphaFoldDB" id="A0AAW6JH00"/>
<reference evidence="1" key="1">
    <citation type="submission" date="2023-02" db="EMBL/GenBank/DDBJ databases">
        <title>Complete genome sequence of Limosilactobacillus reuteri SRCM217616 isolated from Bos taurus feces.</title>
        <authorList>
            <person name="Yang H.-G."/>
            <person name="Kim J.-W."/>
            <person name="Ha G.-S."/>
            <person name="Yang H.-J."/>
            <person name="Jeong D.-Y."/>
        </authorList>
    </citation>
    <scope>NUCLEOTIDE SEQUENCE</scope>
    <source>
        <strain evidence="1">SRCM217616</strain>
    </source>
</reference>
<evidence type="ECO:0000313" key="2">
    <source>
        <dbReference type="Proteomes" id="UP001217945"/>
    </source>
</evidence>
<accession>A0AAW6JH00</accession>
<proteinExistence type="predicted"/>
<dbReference type="Proteomes" id="UP001217945">
    <property type="component" value="Unassembled WGS sequence"/>
</dbReference>
<sequence length="61" mass="7330">MCKIADSSRNGYYKWLNRKPSRYYNEQAELLEAIVELEEEHNWTLGYLAMTTYSFGWRICS</sequence>
<dbReference type="EMBL" id="JAQTKT010000001">
    <property type="protein sequence ID" value="MDD1381959.1"/>
    <property type="molecule type" value="Genomic_DNA"/>
</dbReference>
<organism evidence="1 2">
    <name type="scientific">Limosilactobacillus reuteri</name>
    <name type="common">Lactobacillus reuteri</name>
    <dbReference type="NCBI Taxonomy" id="1598"/>
    <lineage>
        <taxon>Bacteria</taxon>
        <taxon>Bacillati</taxon>
        <taxon>Bacillota</taxon>
        <taxon>Bacilli</taxon>
        <taxon>Lactobacillales</taxon>
        <taxon>Lactobacillaceae</taxon>
        <taxon>Limosilactobacillus</taxon>
    </lineage>
</organism>
<evidence type="ECO:0000313" key="1">
    <source>
        <dbReference type="EMBL" id="MDD1381959.1"/>
    </source>
</evidence>
<evidence type="ECO:0008006" key="3">
    <source>
        <dbReference type="Google" id="ProtNLM"/>
    </source>
</evidence>
<dbReference type="RefSeq" id="WP_191990024.1">
    <property type="nucleotide sequence ID" value="NZ_JAJGWB010000162.1"/>
</dbReference>
<protein>
    <recommendedName>
        <fullName evidence="3">Transposase</fullName>
    </recommendedName>
</protein>
<comment type="caution">
    <text evidence="1">The sequence shown here is derived from an EMBL/GenBank/DDBJ whole genome shotgun (WGS) entry which is preliminary data.</text>
</comment>
<gene>
    <name evidence="1" type="ORF">PSQ53_03130</name>
</gene>
<name>A0AAW6JH00_LIMRT</name>